<dbReference type="HAMAP" id="MF_02231">
    <property type="entry name" value="UbiT"/>
    <property type="match status" value="1"/>
</dbReference>
<dbReference type="Gene3D" id="3.30.1050.10">
    <property type="entry name" value="SCP2 sterol-binding domain"/>
    <property type="match status" value="1"/>
</dbReference>
<comment type="similarity">
    <text evidence="1">Belongs to the UbiT family.</text>
</comment>
<dbReference type="Proteomes" id="UP000827084">
    <property type="component" value="Chromosome"/>
</dbReference>
<reference evidence="3 4" key="1">
    <citation type="submission" date="2021-08" db="EMBL/GenBank/DDBJ databases">
        <title>Shewanella putrefaciens YZ-J, complete genome.</title>
        <authorList>
            <person name="Yi Z."/>
        </authorList>
    </citation>
    <scope>NUCLEOTIDE SEQUENCE [LARGE SCALE GENOMIC DNA]</scope>
    <source>
        <strain evidence="3 4">YZ-J</strain>
    </source>
</reference>
<feature type="domain" description="SCP2" evidence="2">
    <location>
        <begin position="43"/>
        <end position="135"/>
    </location>
</feature>
<organism evidence="3 4">
    <name type="scientific">Shewanella putrefaciens</name>
    <name type="common">Pseudomonas putrefaciens</name>
    <dbReference type="NCBI Taxonomy" id="24"/>
    <lineage>
        <taxon>Bacteria</taxon>
        <taxon>Pseudomonadati</taxon>
        <taxon>Pseudomonadota</taxon>
        <taxon>Gammaproteobacteria</taxon>
        <taxon>Alteromonadales</taxon>
        <taxon>Shewanellaceae</taxon>
        <taxon>Shewanella</taxon>
    </lineage>
</organism>
<keyword evidence="4" id="KW-1185">Reference proteome</keyword>
<dbReference type="RefSeq" id="WP_011788559.1">
    <property type="nucleotide sequence ID" value="NZ_BMPK01000006.1"/>
</dbReference>
<dbReference type="PIRSF" id="PIRSF025550">
    <property type="entry name" value="UCP025550_lpd_carrier"/>
    <property type="match status" value="1"/>
</dbReference>
<dbReference type="InterPro" id="IPR016830">
    <property type="entry name" value="UbiT"/>
</dbReference>
<proteinExistence type="inferred from homology"/>
<gene>
    <name evidence="1" type="primary">ubiT</name>
    <name evidence="3" type="ORF">K3G22_14095</name>
</gene>
<evidence type="ECO:0000256" key="1">
    <source>
        <dbReference type="HAMAP-Rule" id="MF_02231"/>
    </source>
</evidence>
<protein>
    <recommendedName>
        <fullName evidence="1">Ubiquinone biosynthesis accessory factor UbiT</fullName>
    </recommendedName>
</protein>
<dbReference type="GeneID" id="67444414"/>
<sequence length="178" mass="19697">MSAVFSAKLAKQLLEITPKLMSFPLAKVPFSLKAKVISQLLGLLLASQAADDELDFLAGKWVAIRVEDLHLNFEVTFDGQWQVRELTQAQVTFSANSAELVLVAAAKEDPDTLFFQRKLNIEGDTELGLEVKNLLLSIEFSTMPTPIRLSIEKLAAIIERLQIEAKPTVILSKSPSFN</sequence>
<dbReference type="InterPro" id="IPR003033">
    <property type="entry name" value="SCP2_sterol-bd_dom"/>
</dbReference>
<dbReference type="Pfam" id="PF02036">
    <property type="entry name" value="SCP2"/>
    <property type="match status" value="1"/>
</dbReference>
<dbReference type="EMBL" id="CP080635">
    <property type="protein sequence ID" value="QYX71884.1"/>
    <property type="molecule type" value="Genomic_DNA"/>
</dbReference>
<evidence type="ECO:0000313" key="4">
    <source>
        <dbReference type="Proteomes" id="UP000827084"/>
    </source>
</evidence>
<comment type="pathway">
    <text evidence="1">Cofactor biosynthesis; ubiquinone biosynthesis.</text>
</comment>
<accession>A0ABX8X8M6</accession>
<comment type="function">
    <text evidence="1">Required for O(2)-independent ubiquinone (coenzyme Q) biosynthesis. Likely functions as an accessory factor.</text>
</comment>
<dbReference type="InterPro" id="IPR036527">
    <property type="entry name" value="SCP2_sterol-bd_dom_sf"/>
</dbReference>
<evidence type="ECO:0000259" key="2">
    <source>
        <dbReference type="Pfam" id="PF02036"/>
    </source>
</evidence>
<evidence type="ECO:0000313" key="3">
    <source>
        <dbReference type="EMBL" id="QYX71884.1"/>
    </source>
</evidence>
<name>A0ABX8X8M6_SHEPU</name>
<keyword evidence="1" id="KW-0831">Ubiquinone biosynthesis</keyword>
<dbReference type="SUPFAM" id="SSF55718">
    <property type="entry name" value="SCP-like"/>
    <property type="match status" value="1"/>
</dbReference>